<organism evidence="1 2">
    <name type="scientific">Dehalobacterium formicoaceticum</name>
    <dbReference type="NCBI Taxonomy" id="51515"/>
    <lineage>
        <taxon>Bacteria</taxon>
        <taxon>Bacillati</taxon>
        <taxon>Bacillota</taxon>
        <taxon>Clostridia</taxon>
        <taxon>Eubacteriales</taxon>
        <taxon>Peptococcaceae</taxon>
        <taxon>Dehalobacterium</taxon>
    </lineage>
</organism>
<dbReference type="PIRSF" id="PIRSF021435">
    <property type="entry name" value="SpoIIIAB"/>
    <property type="match status" value="1"/>
</dbReference>
<comment type="caution">
    <text evidence="1">The sequence shown here is derived from an EMBL/GenBank/DDBJ whole genome shotgun (WGS) entry which is preliminary data.</text>
</comment>
<accession>A0ABT1Y7U9</accession>
<proteinExistence type="predicted"/>
<reference evidence="1 2" key="1">
    <citation type="submission" date="2022-08" db="EMBL/GenBank/DDBJ databases">
        <title>Proteogenomics of the novel Dehalobacterium formicoaceticum strain EZ94 highlights a key role of methyltransferases during anaerobic dichloromethane degradation.</title>
        <authorList>
            <person name="Wasmund K."/>
        </authorList>
    </citation>
    <scope>NUCLEOTIDE SEQUENCE [LARGE SCALE GENOMIC DNA]</scope>
    <source>
        <strain evidence="1 2">EZ94</strain>
    </source>
</reference>
<evidence type="ECO:0000313" key="2">
    <source>
        <dbReference type="Proteomes" id="UP001524944"/>
    </source>
</evidence>
<name>A0ABT1Y7U9_9FIRM</name>
<dbReference type="Pfam" id="PF09548">
    <property type="entry name" value="Spore_III_AB"/>
    <property type="match status" value="1"/>
</dbReference>
<dbReference type="EMBL" id="JANPWE010000004">
    <property type="protein sequence ID" value="MCR6545964.1"/>
    <property type="molecule type" value="Genomic_DNA"/>
</dbReference>
<protein>
    <recommendedName>
        <fullName evidence="3">Stage III sporulation protein AB</fullName>
    </recommendedName>
</protein>
<dbReference type="Proteomes" id="UP001524944">
    <property type="component" value="Unassembled WGS sequence"/>
</dbReference>
<gene>
    <name evidence="1" type="ORF">NVS47_10640</name>
</gene>
<evidence type="ECO:0000313" key="1">
    <source>
        <dbReference type="EMBL" id="MCR6545964.1"/>
    </source>
</evidence>
<evidence type="ECO:0008006" key="3">
    <source>
        <dbReference type="Google" id="ProtNLM"/>
    </source>
</evidence>
<keyword evidence="2" id="KW-1185">Reference proteome</keyword>
<dbReference type="InterPro" id="IPR014198">
    <property type="entry name" value="Spore_III_AB"/>
</dbReference>
<sequence length="172" mass="19495">MIKLIGAGMVIITCGLIGTLLGKNITKHVEEIRQFQFGLQTLETEIMYTLTPLPQALKAAESQTKGTPAKFFQEVGQRLKDGQGQTVGEIWSESLKKLTPYSLLTTEELSYLEQFGQGLGSSDREDQLKRLTRIKNYLLHREKEVETERSQFQKVWQTLGWSCGLVITLIFI</sequence>
<dbReference type="RefSeq" id="WP_257913370.1">
    <property type="nucleotide sequence ID" value="NZ_JANPWE010000004.1"/>
</dbReference>